<comment type="caution">
    <text evidence="7">The sequence shown here is derived from an EMBL/GenBank/DDBJ whole genome shotgun (WGS) entry which is preliminary data.</text>
</comment>
<evidence type="ECO:0000256" key="5">
    <source>
        <dbReference type="ARBA" id="ARBA00022842"/>
    </source>
</evidence>
<reference evidence="7" key="2">
    <citation type="journal article" date="2021" name="PeerJ">
        <title>Extensive microbial diversity within the chicken gut microbiome revealed by metagenomics and culture.</title>
        <authorList>
            <person name="Gilroy R."/>
            <person name="Ravi A."/>
            <person name="Getino M."/>
            <person name="Pursley I."/>
            <person name="Horton D.L."/>
            <person name="Alikhan N.F."/>
            <person name="Baker D."/>
            <person name="Gharbi K."/>
            <person name="Hall N."/>
            <person name="Watson M."/>
            <person name="Adriaenssens E.M."/>
            <person name="Foster-Nyarko E."/>
            <person name="Jarju S."/>
            <person name="Secka A."/>
            <person name="Antonio M."/>
            <person name="Oren A."/>
            <person name="Chaudhuri R.R."/>
            <person name="La Ragione R."/>
            <person name="Hildebrand F."/>
            <person name="Pallen M.J."/>
        </authorList>
    </citation>
    <scope>NUCLEOTIDE SEQUENCE</scope>
    <source>
        <strain evidence="7">1383</strain>
    </source>
</reference>
<protein>
    <submittedName>
        <fullName evidence="7">Polyprenyl synthetase family protein</fullName>
    </submittedName>
</protein>
<dbReference type="Gene3D" id="1.10.600.10">
    <property type="entry name" value="Farnesyl Diphosphate Synthase"/>
    <property type="match status" value="1"/>
</dbReference>
<dbReference type="SUPFAM" id="SSF48576">
    <property type="entry name" value="Terpenoid synthases"/>
    <property type="match status" value="1"/>
</dbReference>
<comment type="cofactor">
    <cofactor evidence="1">
        <name>Mg(2+)</name>
        <dbReference type="ChEBI" id="CHEBI:18420"/>
    </cofactor>
</comment>
<dbReference type="PROSITE" id="PS00444">
    <property type="entry name" value="POLYPRENYL_SYNTHASE_2"/>
    <property type="match status" value="1"/>
</dbReference>
<dbReference type="InterPro" id="IPR033749">
    <property type="entry name" value="Polyprenyl_synt_CS"/>
</dbReference>
<reference evidence="7" key="1">
    <citation type="submission" date="2020-10" db="EMBL/GenBank/DDBJ databases">
        <authorList>
            <person name="Gilroy R."/>
        </authorList>
    </citation>
    <scope>NUCLEOTIDE SEQUENCE</scope>
    <source>
        <strain evidence="7">1383</strain>
    </source>
</reference>
<dbReference type="GO" id="GO:0008299">
    <property type="term" value="P:isoprenoid biosynthetic process"/>
    <property type="evidence" value="ECO:0007669"/>
    <property type="project" value="InterPro"/>
</dbReference>
<dbReference type="EMBL" id="DVLY01000035">
    <property type="protein sequence ID" value="HIT97490.1"/>
    <property type="molecule type" value="Genomic_DNA"/>
</dbReference>
<evidence type="ECO:0000256" key="1">
    <source>
        <dbReference type="ARBA" id="ARBA00001946"/>
    </source>
</evidence>
<dbReference type="SFLD" id="SFLDS00005">
    <property type="entry name" value="Isoprenoid_Synthase_Type_I"/>
    <property type="match status" value="1"/>
</dbReference>
<organism evidence="7 8">
    <name type="scientific">Candidatus Merdimorpha stercoravium</name>
    <dbReference type="NCBI Taxonomy" id="2840863"/>
    <lineage>
        <taxon>Bacteria</taxon>
        <taxon>Pseudomonadati</taxon>
        <taxon>Bacteroidota</taxon>
        <taxon>Flavobacteriia</taxon>
        <taxon>Flavobacteriales</taxon>
        <taxon>Candidatus Merdimorpha</taxon>
    </lineage>
</organism>
<keyword evidence="3 6" id="KW-0808">Transferase</keyword>
<evidence type="ECO:0000256" key="3">
    <source>
        <dbReference type="ARBA" id="ARBA00022679"/>
    </source>
</evidence>
<dbReference type="AlphaFoldDB" id="A0A9D1KTZ3"/>
<keyword evidence="4" id="KW-0479">Metal-binding</keyword>
<sequence>MDKFLERYSSVIEQAFGEYYRRHTSPEHLYQPVHYILSLGGKRLRPALVLLAADSFGCPLEKAMPAAMAIEVFHNFSLVHDDIMDRAPLRRGHPTVHCRWDANTAILSGDVMMIQAYELFETYRGDTFREVILAFNRVARQVCEGQQLDMDYENIEDVSQAQYMEMIRLKTAVLIGGALRIGGIVAGASARELEALEGFGTDVGLAFQLTDDYLDTFGDPRTFGKRIGGDILEGKKTFLYITARERASREEFERAFSLADEEEKIEAVRDLYRATGADQALREQIDRYTEKALAHVDRLPFSQPYREHYIRLARALVQRKL</sequence>
<dbReference type="PROSITE" id="PS00723">
    <property type="entry name" value="POLYPRENYL_SYNTHASE_1"/>
    <property type="match status" value="1"/>
</dbReference>
<accession>A0A9D1KTZ3</accession>
<proteinExistence type="inferred from homology"/>
<keyword evidence="5" id="KW-0460">Magnesium</keyword>
<comment type="similarity">
    <text evidence="2 6">Belongs to the FPP/GGPP synthase family.</text>
</comment>
<evidence type="ECO:0000256" key="4">
    <source>
        <dbReference type="ARBA" id="ARBA00022723"/>
    </source>
</evidence>
<dbReference type="InterPro" id="IPR008949">
    <property type="entry name" value="Isoprenoid_synthase_dom_sf"/>
</dbReference>
<name>A0A9D1KTZ3_9FLAO</name>
<dbReference type="Proteomes" id="UP000824161">
    <property type="component" value="Unassembled WGS sequence"/>
</dbReference>
<dbReference type="InterPro" id="IPR000092">
    <property type="entry name" value="Polyprenyl_synt"/>
</dbReference>
<evidence type="ECO:0000256" key="6">
    <source>
        <dbReference type="RuleBase" id="RU004466"/>
    </source>
</evidence>
<dbReference type="PANTHER" id="PTHR12001">
    <property type="entry name" value="GERANYLGERANYL PYROPHOSPHATE SYNTHASE"/>
    <property type="match status" value="1"/>
</dbReference>
<dbReference type="GO" id="GO:0004659">
    <property type="term" value="F:prenyltransferase activity"/>
    <property type="evidence" value="ECO:0007669"/>
    <property type="project" value="InterPro"/>
</dbReference>
<evidence type="ECO:0000256" key="2">
    <source>
        <dbReference type="ARBA" id="ARBA00006706"/>
    </source>
</evidence>
<dbReference type="CDD" id="cd00685">
    <property type="entry name" value="Trans_IPPS_HT"/>
    <property type="match status" value="1"/>
</dbReference>
<dbReference type="Pfam" id="PF00348">
    <property type="entry name" value="polyprenyl_synt"/>
    <property type="match status" value="1"/>
</dbReference>
<dbReference type="GO" id="GO:0046872">
    <property type="term" value="F:metal ion binding"/>
    <property type="evidence" value="ECO:0007669"/>
    <property type="project" value="UniProtKB-KW"/>
</dbReference>
<evidence type="ECO:0000313" key="7">
    <source>
        <dbReference type="EMBL" id="HIT97490.1"/>
    </source>
</evidence>
<dbReference type="SFLD" id="SFLDG01017">
    <property type="entry name" value="Polyprenyl_Transferase_Like"/>
    <property type="match status" value="1"/>
</dbReference>
<dbReference type="PANTHER" id="PTHR12001:SF85">
    <property type="entry name" value="SHORT CHAIN ISOPRENYL DIPHOSPHATE SYNTHASE"/>
    <property type="match status" value="1"/>
</dbReference>
<evidence type="ECO:0000313" key="8">
    <source>
        <dbReference type="Proteomes" id="UP000824161"/>
    </source>
</evidence>
<gene>
    <name evidence="7" type="ORF">IAC44_01475</name>
</gene>